<evidence type="ECO:0000313" key="4">
    <source>
        <dbReference type="EMBL" id="CEQ40985.1"/>
    </source>
</evidence>
<evidence type="ECO:0000313" key="5">
    <source>
        <dbReference type="Proteomes" id="UP000243876"/>
    </source>
</evidence>
<proteinExistence type="inferred from homology"/>
<dbReference type="InterPro" id="IPR003719">
    <property type="entry name" value="Phenazine_PhzF-like"/>
</dbReference>
<dbReference type="GO" id="GO:0005737">
    <property type="term" value="C:cytoplasm"/>
    <property type="evidence" value="ECO:0007669"/>
    <property type="project" value="TreeGrafter"/>
</dbReference>
<accession>A0A0D6EN02</accession>
<name>A0A0D6EN02_SPOSA</name>
<dbReference type="Proteomes" id="UP000243876">
    <property type="component" value="Unassembled WGS sequence"/>
</dbReference>
<dbReference type="PANTHER" id="PTHR13774">
    <property type="entry name" value="PHENAZINE BIOSYNTHESIS PROTEIN"/>
    <property type="match status" value="1"/>
</dbReference>
<comment type="similarity">
    <text evidence="1">Belongs to the PhzF family.</text>
</comment>
<dbReference type="EMBL" id="CENE01000010">
    <property type="protein sequence ID" value="CEQ40985.1"/>
    <property type="molecule type" value="Genomic_DNA"/>
</dbReference>
<gene>
    <name evidence="4" type="primary">SPOSA6832_02681</name>
</gene>
<evidence type="ECO:0000256" key="3">
    <source>
        <dbReference type="PIRSR" id="PIRSR016184-1"/>
    </source>
</evidence>
<keyword evidence="2" id="KW-0413">Isomerase</keyword>
<dbReference type="SUPFAM" id="SSF54506">
    <property type="entry name" value="Diaminopimelate epimerase-like"/>
    <property type="match status" value="1"/>
</dbReference>
<organism evidence="4 5">
    <name type="scientific">Sporidiobolus salmonicolor</name>
    <name type="common">Yeast-like fungus</name>
    <name type="synonym">Sporobolomyces salmonicolor</name>
    <dbReference type="NCBI Taxonomy" id="5005"/>
    <lineage>
        <taxon>Eukaryota</taxon>
        <taxon>Fungi</taxon>
        <taxon>Dikarya</taxon>
        <taxon>Basidiomycota</taxon>
        <taxon>Pucciniomycotina</taxon>
        <taxon>Microbotryomycetes</taxon>
        <taxon>Sporidiobolales</taxon>
        <taxon>Sporidiobolaceae</taxon>
        <taxon>Sporobolomyces</taxon>
    </lineage>
</organism>
<dbReference type="AlphaFoldDB" id="A0A0D6EN02"/>
<sequence>MHERSFGGNPASVIVLSSSPEDQALAANDALMQKIGMEFNLSETAFCNPLPGGTESEPKYEIRWFTPATGPSVVREASRVRQMVAGLTFCHRTSISGHATLASAHVLFTTFHPTATRITFSTRKSGSLSAVRHPEDGSISLDFPAGRLTTLEDGHRRRPKIVDAVIKVVKSKEAIKRVDWWDPMGCLIELGSEVDLEKLEVDAGLLSNVGDLVILTQPAPVSSGFDIYSRVFAPDLGIPEDPVTGAAHTALAPFWLSAPSISRLPKSSAVQQTSSLKAKQVSKRGGEMVLALDRETGRVELRGFAKTVMRGEIDLGGAR</sequence>
<dbReference type="Pfam" id="PF02567">
    <property type="entry name" value="PhzC-PhzF"/>
    <property type="match status" value="2"/>
</dbReference>
<evidence type="ECO:0000256" key="2">
    <source>
        <dbReference type="ARBA" id="ARBA00023235"/>
    </source>
</evidence>
<dbReference type="GO" id="GO:0016853">
    <property type="term" value="F:isomerase activity"/>
    <property type="evidence" value="ECO:0007669"/>
    <property type="project" value="UniProtKB-KW"/>
</dbReference>
<reference evidence="5" key="1">
    <citation type="submission" date="2015-02" db="EMBL/GenBank/DDBJ databases">
        <authorList>
            <person name="Gon?alves P."/>
        </authorList>
    </citation>
    <scope>NUCLEOTIDE SEQUENCE [LARGE SCALE GENOMIC DNA]</scope>
</reference>
<dbReference type="OrthoDB" id="75169at2759"/>
<evidence type="ECO:0000256" key="1">
    <source>
        <dbReference type="ARBA" id="ARBA00008270"/>
    </source>
</evidence>
<feature type="active site" evidence="3">
    <location>
        <position position="43"/>
    </location>
</feature>
<keyword evidence="5" id="KW-1185">Reference proteome</keyword>
<feature type="non-terminal residue" evidence="4">
    <location>
        <position position="1"/>
    </location>
</feature>
<dbReference type="PANTHER" id="PTHR13774:SF17">
    <property type="entry name" value="PHENAZINE BIOSYNTHESIS-LIKE DOMAIN-CONTAINING PROTEIN"/>
    <property type="match status" value="1"/>
</dbReference>
<protein>
    <submittedName>
        <fullName evidence="4">SPOSA6832_02681-mRNA-1:cds</fullName>
    </submittedName>
</protein>
<dbReference type="Gene3D" id="3.10.310.10">
    <property type="entry name" value="Diaminopimelate Epimerase, Chain A, domain 1"/>
    <property type="match status" value="2"/>
</dbReference>
<dbReference type="PIRSF" id="PIRSF016184">
    <property type="entry name" value="PhzC_PhzF"/>
    <property type="match status" value="1"/>
</dbReference>